<accession>A0ABD3PUH3</accession>
<proteinExistence type="predicted"/>
<evidence type="ECO:0000313" key="2">
    <source>
        <dbReference type="EMBL" id="KAL3791754.1"/>
    </source>
</evidence>
<comment type="caution">
    <text evidence="2">The sequence shown here is derived from an EMBL/GenBank/DDBJ whole genome shotgun (WGS) entry which is preliminary data.</text>
</comment>
<feature type="region of interest" description="Disordered" evidence="1">
    <location>
        <begin position="93"/>
        <end position="115"/>
    </location>
</feature>
<reference evidence="2 3" key="1">
    <citation type="journal article" date="2020" name="G3 (Bethesda)">
        <title>Improved Reference Genome for Cyclotella cryptica CCMP332, a Model for Cell Wall Morphogenesis, Salinity Adaptation, and Lipid Production in Diatoms (Bacillariophyta).</title>
        <authorList>
            <person name="Roberts W.R."/>
            <person name="Downey K.M."/>
            <person name="Ruck E.C."/>
            <person name="Traller J.C."/>
            <person name="Alverson A.J."/>
        </authorList>
    </citation>
    <scope>NUCLEOTIDE SEQUENCE [LARGE SCALE GENOMIC DNA]</scope>
    <source>
        <strain evidence="2 3">CCMP332</strain>
    </source>
</reference>
<evidence type="ECO:0000256" key="1">
    <source>
        <dbReference type="SAM" id="MobiDB-lite"/>
    </source>
</evidence>
<dbReference type="AlphaFoldDB" id="A0ABD3PUH3"/>
<organism evidence="2 3">
    <name type="scientific">Cyclotella cryptica</name>
    <dbReference type="NCBI Taxonomy" id="29204"/>
    <lineage>
        <taxon>Eukaryota</taxon>
        <taxon>Sar</taxon>
        <taxon>Stramenopiles</taxon>
        <taxon>Ochrophyta</taxon>
        <taxon>Bacillariophyta</taxon>
        <taxon>Coscinodiscophyceae</taxon>
        <taxon>Thalassiosirophycidae</taxon>
        <taxon>Stephanodiscales</taxon>
        <taxon>Stephanodiscaceae</taxon>
        <taxon>Cyclotella</taxon>
    </lineage>
</organism>
<evidence type="ECO:0000313" key="3">
    <source>
        <dbReference type="Proteomes" id="UP001516023"/>
    </source>
</evidence>
<name>A0ABD3PUH3_9STRA</name>
<protein>
    <submittedName>
        <fullName evidence="2">Uncharacterized protein</fullName>
    </submittedName>
</protein>
<sequence>MHTDANLLEKQISKKATMSRRNRAAPRKNLQEVKIVPTDLHETFEEVSTGLVQCTNRQQKECMRDENILAKYCNGMRTFGSKHALISKIADSSEDGDVARHATGKKSRPGSFTRNGNAVAVKATTTAAAVSRIPDDNVRGTHSNDRCFQRNERYSLVENWSTTMDQLTINSWTKSFDKVLASYDSLLEEYNLKDTMSEKDERETSSPSIFCYGMFNSLGCVHFPIFRNCRKSQDTKSRTKKLRGYTYFVRSKVVSCGQQNDNYRQIRDSLSTLRNEPPSQQRNDVEIHLEAKKNDVFLDELRQSPI</sequence>
<dbReference type="EMBL" id="JABMIG020000110">
    <property type="protein sequence ID" value="KAL3791754.1"/>
    <property type="molecule type" value="Genomic_DNA"/>
</dbReference>
<dbReference type="Proteomes" id="UP001516023">
    <property type="component" value="Unassembled WGS sequence"/>
</dbReference>
<gene>
    <name evidence="2" type="ORF">HJC23_007521</name>
</gene>
<keyword evidence="3" id="KW-1185">Reference proteome</keyword>